<evidence type="ECO:0000313" key="3">
    <source>
        <dbReference type="Proteomes" id="UP000299102"/>
    </source>
</evidence>
<accession>A0A4C1W943</accession>
<evidence type="ECO:0000256" key="1">
    <source>
        <dbReference type="SAM" id="MobiDB-lite"/>
    </source>
</evidence>
<feature type="compositionally biased region" description="Basic and acidic residues" evidence="1">
    <location>
        <begin position="103"/>
        <end position="115"/>
    </location>
</feature>
<feature type="region of interest" description="Disordered" evidence="1">
    <location>
        <begin position="103"/>
        <end position="124"/>
    </location>
</feature>
<name>A0A4C1W943_EUMVA</name>
<keyword evidence="3" id="KW-1185">Reference proteome</keyword>
<dbReference type="AlphaFoldDB" id="A0A4C1W943"/>
<evidence type="ECO:0000313" key="2">
    <source>
        <dbReference type="EMBL" id="GBP46654.1"/>
    </source>
</evidence>
<dbReference type="EMBL" id="BGZK01000488">
    <property type="protein sequence ID" value="GBP46654.1"/>
    <property type="molecule type" value="Genomic_DNA"/>
</dbReference>
<comment type="caution">
    <text evidence="2">The sequence shown here is derived from an EMBL/GenBank/DDBJ whole genome shotgun (WGS) entry which is preliminary data.</text>
</comment>
<proteinExistence type="predicted"/>
<dbReference type="Proteomes" id="UP000299102">
    <property type="component" value="Unassembled WGS sequence"/>
</dbReference>
<gene>
    <name evidence="2" type="ORF">EVAR_86906_1</name>
</gene>
<sequence>MDLATREANELLLKGKEALECRQHEARGRTHQHAQELVRIERAHNKDLTNVVKTLTEELSQARRRPKSLDETKSIRDWLGYETEESKETNKDVKKRLLDIETSKGNKDGEIKTKVESVTPSTKKMETDIKTLSAQLDELRTKWGL</sequence>
<reference evidence="2 3" key="1">
    <citation type="journal article" date="2019" name="Commun. Biol.">
        <title>The bagworm genome reveals a unique fibroin gene that provides high tensile strength.</title>
        <authorList>
            <person name="Kono N."/>
            <person name="Nakamura H."/>
            <person name="Ohtoshi R."/>
            <person name="Tomita M."/>
            <person name="Numata K."/>
            <person name="Arakawa K."/>
        </authorList>
    </citation>
    <scope>NUCLEOTIDE SEQUENCE [LARGE SCALE GENOMIC DNA]</scope>
</reference>
<organism evidence="2 3">
    <name type="scientific">Eumeta variegata</name>
    <name type="common">Bagworm moth</name>
    <name type="synonym">Eumeta japonica</name>
    <dbReference type="NCBI Taxonomy" id="151549"/>
    <lineage>
        <taxon>Eukaryota</taxon>
        <taxon>Metazoa</taxon>
        <taxon>Ecdysozoa</taxon>
        <taxon>Arthropoda</taxon>
        <taxon>Hexapoda</taxon>
        <taxon>Insecta</taxon>
        <taxon>Pterygota</taxon>
        <taxon>Neoptera</taxon>
        <taxon>Endopterygota</taxon>
        <taxon>Lepidoptera</taxon>
        <taxon>Glossata</taxon>
        <taxon>Ditrysia</taxon>
        <taxon>Tineoidea</taxon>
        <taxon>Psychidae</taxon>
        <taxon>Oiketicinae</taxon>
        <taxon>Eumeta</taxon>
    </lineage>
</organism>
<dbReference type="OrthoDB" id="10022108at2759"/>
<protein>
    <submittedName>
        <fullName evidence="2">Uncharacterized protein</fullName>
    </submittedName>
</protein>